<feature type="transmembrane region" description="Helical" evidence="6">
    <location>
        <begin position="351"/>
        <end position="370"/>
    </location>
</feature>
<feature type="transmembrane region" description="Helical" evidence="6">
    <location>
        <begin position="212"/>
        <end position="230"/>
    </location>
</feature>
<dbReference type="GO" id="GO:0005886">
    <property type="term" value="C:plasma membrane"/>
    <property type="evidence" value="ECO:0007669"/>
    <property type="project" value="UniProtKB-SubCell"/>
</dbReference>
<feature type="transmembrane region" description="Helical" evidence="6">
    <location>
        <begin position="90"/>
        <end position="110"/>
    </location>
</feature>
<evidence type="ECO:0000259" key="7">
    <source>
        <dbReference type="PROSITE" id="PS50850"/>
    </source>
</evidence>
<name>A0A1M7SP73_9ACTN</name>
<feature type="domain" description="Major facilitator superfamily (MFS) profile" evidence="7">
    <location>
        <begin position="52"/>
        <end position="464"/>
    </location>
</feature>
<feature type="transmembrane region" description="Helical" evidence="6">
    <location>
        <begin position="319"/>
        <end position="339"/>
    </location>
</feature>
<organism evidence="8 9">
    <name type="scientific">Geodermatophilus obscurus</name>
    <dbReference type="NCBI Taxonomy" id="1861"/>
    <lineage>
        <taxon>Bacteria</taxon>
        <taxon>Bacillati</taxon>
        <taxon>Actinomycetota</taxon>
        <taxon>Actinomycetes</taxon>
        <taxon>Geodermatophilales</taxon>
        <taxon>Geodermatophilaceae</taxon>
        <taxon>Geodermatophilus</taxon>
    </lineage>
</organism>
<feature type="transmembrane region" description="Helical" evidence="6">
    <location>
        <begin position="376"/>
        <end position="397"/>
    </location>
</feature>
<dbReference type="Proteomes" id="UP000184428">
    <property type="component" value="Unassembled WGS sequence"/>
</dbReference>
<dbReference type="EMBL" id="FRDM01000003">
    <property type="protein sequence ID" value="SHN60228.1"/>
    <property type="molecule type" value="Genomic_DNA"/>
</dbReference>
<comment type="subcellular location">
    <subcellularLocation>
        <location evidence="1">Cell membrane</location>
        <topology evidence="1">Multi-pass membrane protein</topology>
    </subcellularLocation>
</comment>
<keyword evidence="4 6" id="KW-0472">Membrane</keyword>
<evidence type="ECO:0000256" key="5">
    <source>
        <dbReference type="SAM" id="MobiDB-lite"/>
    </source>
</evidence>
<dbReference type="Gene3D" id="1.20.1250.20">
    <property type="entry name" value="MFS general substrate transporter like domains"/>
    <property type="match status" value="1"/>
</dbReference>
<proteinExistence type="predicted"/>
<evidence type="ECO:0000256" key="1">
    <source>
        <dbReference type="ARBA" id="ARBA00004651"/>
    </source>
</evidence>
<dbReference type="SUPFAM" id="SSF103473">
    <property type="entry name" value="MFS general substrate transporter"/>
    <property type="match status" value="1"/>
</dbReference>
<dbReference type="GO" id="GO:0046943">
    <property type="term" value="F:carboxylic acid transmembrane transporter activity"/>
    <property type="evidence" value="ECO:0007669"/>
    <property type="project" value="TreeGrafter"/>
</dbReference>
<dbReference type="InterPro" id="IPR036259">
    <property type="entry name" value="MFS_trans_sf"/>
</dbReference>
<dbReference type="PANTHER" id="PTHR23508">
    <property type="entry name" value="CARBOXYLIC ACID TRANSPORTER PROTEIN HOMOLOG"/>
    <property type="match status" value="1"/>
</dbReference>
<feature type="transmembrane region" description="Helical" evidence="6">
    <location>
        <begin position="409"/>
        <end position="434"/>
    </location>
</feature>
<protein>
    <submittedName>
        <fullName evidence="8">MFS transporter, AAHS family, benzoate transport protein</fullName>
    </submittedName>
</protein>
<feature type="transmembrane region" description="Helical" evidence="6">
    <location>
        <begin position="49"/>
        <end position="70"/>
    </location>
</feature>
<evidence type="ECO:0000256" key="6">
    <source>
        <dbReference type="SAM" id="Phobius"/>
    </source>
</evidence>
<dbReference type="Pfam" id="PF07690">
    <property type="entry name" value="MFS_1"/>
    <property type="match status" value="1"/>
</dbReference>
<dbReference type="PANTHER" id="PTHR23508:SF10">
    <property type="entry name" value="CARBOXYLIC ACID TRANSPORTER PROTEIN HOMOLOG"/>
    <property type="match status" value="1"/>
</dbReference>
<feature type="transmembrane region" description="Helical" evidence="6">
    <location>
        <begin position="183"/>
        <end position="206"/>
    </location>
</feature>
<evidence type="ECO:0000256" key="2">
    <source>
        <dbReference type="ARBA" id="ARBA00022692"/>
    </source>
</evidence>
<dbReference type="PROSITE" id="PS00217">
    <property type="entry name" value="SUGAR_TRANSPORT_2"/>
    <property type="match status" value="1"/>
</dbReference>
<reference evidence="8 9" key="1">
    <citation type="submission" date="2016-12" db="EMBL/GenBank/DDBJ databases">
        <authorList>
            <person name="Song W.-J."/>
            <person name="Kurnit D.M."/>
        </authorList>
    </citation>
    <scope>NUCLEOTIDE SEQUENCE [LARGE SCALE GENOMIC DNA]</scope>
    <source>
        <strain evidence="8 9">DSM 43162</strain>
    </source>
</reference>
<feature type="region of interest" description="Disordered" evidence="5">
    <location>
        <begin position="13"/>
        <end position="38"/>
    </location>
</feature>
<gene>
    <name evidence="8" type="ORF">SAMN05660350_00955</name>
</gene>
<feature type="transmembrane region" description="Helical" evidence="6">
    <location>
        <begin position="122"/>
        <end position="143"/>
    </location>
</feature>
<feature type="transmembrane region" description="Helical" evidence="6">
    <location>
        <begin position="285"/>
        <end position="307"/>
    </location>
</feature>
<feature type="transmembrane region" description="Helical" evidence="6">
    <location>
        <begin position="149"/>
        <end position="171"/>
    </location>
</feature>
<feature type="transmembrane region" description="Helical" evidence="6">
    <location>
        <begin position="440"/>
        <end position="462"/>
    </location>
</feature>
<dbReference type="PROSITE" id="PS50850">
    <property type="entry name" value="MFS"/>
    <property type="match status" value="1"/>
</dbReference>
<keyword evidence="2 6" id="KW-0812">Transmembrane</keyword>
<evidence type="ECO:0000256" key="4">
    <source>
        <dbReference type="ARBA" id="ARBA00023136"/>
    </source>
</evidence>
<evidence type="ECO:0000256" key="3">
    <source>
        <dbReference type="ARBA" id="ARBA00022989"/>
    </source>
</evidence>
<dbReference type="InterPro" id="IPR011701">
    <property type="entry name" value="MFS"/>
</dbReference>
<evidence type="ECO:0000313" key="8">
    <source>
        <dbReference type="EMBL" id="SHN60228.1"/>
    </source>
</evidence>
<dbReference type="InterPro" id="IPR020846">
    <property type="entry name" value="MFS_dom"/>
</dbReference>
<accession>A0A1M7SP73</accession>
<sequence length="491" mass="50290">MATSVAGCPLPCHGHPAVPRQGPSRGEQQWHHPTQDGAVRQDALRRRSVTWIVSLATVGLVFDGYDLVVYGTVVPLFLRDPGHIGEVTPALAGALGSYALIGVLVGALLAGSVADVIGRRKVMLTAYAWFSVGMALTALATTATTFGLLRFFTGIGVGALVATTGALVAEFAPAGKKNLANAISYSGVPLGSLLAALLAILLLDVIGWRGMFWIGALPLVTLLPLAFLKMPESPAWLASRGRLDEARAVAARTGVSLAVPGTEGPRVPDPVAEGRAGFAGLAGRTYLLLGLLSATGLLLVYTLNTWLPELRGRAGFSTNGSLAFLLVLNGGAVLGALAASRFADRFGPKRVVAASFALGAAAIVLLTVGLPLGVHLAFVAVVGLGTSGTQILIYGFVATYYRTNVRSAGVAWCAGFGRLGGIGGPLIGGLLVASGMALNAIFSVLTALAVLGALLTLVVPTADARHAQAARRTAPAALALEPGDLLAHRTR</sequence>
<evidence type="ECO:0000313" key="9">
    <source>
        <dbReference type="Proteomes" id="UP000184428"/>
    </source>
</evidence>
<dbReference type="InterPro" id="IPR005829">
    <property type="entry name" value="Sugar_transporter_CS"/>
</dbReference>
<dbReference type="RefSeq" id="WP_208983311.1">
    <property type="nucleotide sequence ID" value="NZ_FRDM01000003.1"/>
</dbReference>
<keyword evidence="3 6" id="KW-1133">Transmembrane helix</keyword>
<dbReference type="AlphaFoldDB" id="A0A1M7SP73"/>